<proteinExistence type="predicted"/>
<dbReference type="PANTHER" id="PTHR33164">
    <property type="entry name" value="TRANSCRIPTIONAL REGULATOR, MARR FAMILY"/>
    <property type="match status" value="1"/>
</dbReference>
<dbReference type="SMART" id="SM00347">
    <property type="entry name" value="HTH_MARR"/>
    <property type="match status" value="1"/>
</dbReference>
<dbReference type="GO" id="GO:0006950">
    <property type="term" value="P:response to stress"/>
    <property type="evidence" value="ECO:0007669"/>
    <property type="project" value="TreeGrafter"/>
</dbReference>
<dbReference type="EMBL" id="FZRA01000001">
    <property type="protein sequence ID" value="SNU06529.1"/>
    <property type="molecule type" value="Genomic_DNA"/>
</dbReference>
<dbReference type="Pfam" id="PF01047">
    <property type="entry name" value="MarR"/>
    <property type="match status" value="1"/>
</dbReference>
<dbReference type="InterPro" id="IPR000835">
    <property type="entry name" value="HTH_MarR-typ"/>
</dbReference>
<gene>
    <name evidence="2" type="ORF">SAMN05216470_0493</name>
</gene>
<dbReference type="AlphaFoldDB" id="A0A239R6M0"/>
<dbReference type="GO" id="GO:0003677">
    <property type="term" value="F:DNA binding"/>
    <property type="evidence" value="ECO:0007669"/>
    <property type="project" value="UniProtKB-KW"/>
</dbReference>
<evidence type="ECO:0000313" key="3">
    <source>
        <dbReference type="Proteomes" id="UP000214649"/>
    </source>
</evidence>
<dbReference type="PROSITE" id="PS50995">
    <property type="entry name" value="HTH_MARR_2"/>
    <property type="match status" value="1"/>
</dbReference>
<accession>A0A239R6M0</accession>
<dbReference type="PANTHER" id="PTHR33164:SF101">
    <property type="entry name" value="TRANSCRIPTIONAL REPRESSOR MPRA"/>
    <property type="match status" value="1"/>
</dbReference>
<dbReference type="Proteomes" id="UP000214649">
    <property type="component" value="Unassembled WGS sequence"/>
</dbReference>
<dbReference type="SUPFAM" id="SSF46785">
    <property type="entry name" value="Winged helix' DNA-binding domain"/>
    <property type="match status" value="1"/>
</dbReference>
<dbReference type="InterPro" id="IPR036388">
    <property type="entry name" value="WH-like_DNA-bd_sf"/>
</dbReference>
<sequence length="163" mass="19102">MLSQYNYAKIVFMNTQLEEIVLSKSIQESLDGCLYFSIKRLERTLDKYTEDAFRKLGMSHSYALVLFILSQENGKRCKDLAEILCIAPPSLSKIVYKLAQQELVTITQDGRIKHIYITDKGRELVPEILQIFNETREKFMEMNQDYNLSGFIKDVNYLREKIK</sequence>
<feature type="domain" description="HTH marR-type" evidence="1">
    <location>
        <begin position="31"/>
        <end position="163"/>
    </location>
</feature>
<dbReference type="InterPro" id="IPR036390">
    <property type="entry name" value="WH_DNA-bd_sf"/>
</dbReference>
<dbReference type="InterPro" id="IPR039422">
    <property type="entry name" value="MarR/SlyA-like"/>
</dbReference>
<evidence type="ECO:0000313" key="2">
    <source>
        <dbReference type="EMBL" id="SNU06529.1"/>
    </source>
</evidence>
<protein>
    <submittedName>
        <fullName evidence="2">DNA-binding transcriptional regulator, MarR family</fullName>
    </submittedName>
</protein>
<dbReference type="GO" id="GO:0003700">
    <property type="term" value="F:DNA-binding transcription factor activity"/>
    <property type="evidence" value="ECO:0007669"/>
    <property type="project" value="InterPro"/>
</dbReference>
<name>A0A239R6M0_STREI</name>
<organism evidence="2 3">
    <name type="scientific">Streptococcus equinus</name>
    <name type="common">Streptococcus bovis</name>
    <dbReference type="NCBI Taxonomy" id="1335"/>
    <lineage>
        <taxon>Bacteria</taxon>
        <taxon>Bacillati</taxon>
        <taxon>Bacillota</taxon>
        <taxon>Bacilli</taxon>
        <taxon>Lactobacillales</taxon>
        <taxon>Streptococcaceae</taxon>
        <taxon>Streptococcus</taxon>
    </lineage>
</organism>
<reference evidence="2 3" key="1">
    <citation type="submission" date="2017-07" db="EMBL/GenBank/DDBJ databases">
        <authorList>
            <person name="Sun Z.S."/>
            <person name="Albrecht U."/>
            <person name="Echele G."/>
            <person name="Lee C.C."/>
        </authorList>
    </citation>
    <scope>NUCLEOTIDE SEQUENCE [LARGE SCALE GENOMIC DNA]</scope>
    <source>
        <strain evidence="2 3">AR3</strain>
    </source>
</reference>
<keyword evidence="2" id="KW-0238">DNA-binding</keyword>
<dbReference type="Gene3D" id="1.10.10.10">
    <property type="entry name" value="Winged helix-like DNA-binding domain superfamily/Winged helix DNA-binding domain"/>
    <property type="match status" value="1"/>
</dbReference>
<evidence type="ECO:0000259" key="1">
    <source>
        <dbReference type="PROSITE" id="PS50995"/>
    </source>
</evidence>